<dbReference type="Proteomes" id="UP000190150">
    <property type="component" value="Unassembled WGS sequence"/>
</dbReference>
<accession>A0A1T5AVM8</accession>
<comment type="subcellular location">
    <subcellularLocation>
        <location evidence="1 7">Cell outer membrane</location>
        <topology evidence="1 7">Multi-pass membrane protein</topology>
    </subcellularLocation>
</comment>
<dbReference type="SUPFAM" id="SSF49464">
    <property type="entry name" value="Carboxypeptidase regulatory domain-like"/>
    <property type="match status" value="1"/>
</dbReference>
<dbReference type="InterPro" id="IPR008969">
    <property type="entry name" value="CarboxyPept-like_regulatory"/>
</dbReference>
<dbReference type="AlphaFoldDB" id="A0A1T5AVM8"/>
<feature type="domain" description="TonB-dependent receptor plug" evidence="9">
    <location>
        <begin position="200"/>
        <end position="319"/>
    </location>
</feature>
<evidence type="ECO:0000256" key="8">
    <source>
        <dbReference type="SAM" id="SignalP"/>
    </source>
</evidence>
<comment type="similarity">
    <text evidence="7">Belongs to the TonB-dependent receptor family.</text>
</comment>
<dbReference type="NCBIfam" id="TIGR04056">
    <property type="entry name" value="OMP_RagA_SusC"/>
    <property type="match status" value="1"/>
</dbReference>
<proteinExistence type="inferred from homology"/>
<evidence type="ECO:0000259" key="9">
    <source>
        <dbReference type="Pfam" id="PF07715"/>
    </source>
</evidence>
<name>A0A1T5AVM8_9SPHI</name>
<keyword evidence="2 7" id="KW-0813">Transport</keyword>
<dbReference type="SUPFAM" id="SSF56935">
    <property type="entry name" value="Porins"/>
    <property type="match status" value="1"/>
</dbReference>
<evidence type="ECO:0000256" key="2">
    <source>
        <dbReference type="ARBA" id="ARBA00022448"/>
    </source>
</evidence>
<sequence>MNLKFKPQRLLTFSLLVLASYGYAQQVNLRQESMTLEQLFKQIKKQTGKDIMLGSTSLNIQTVIDINQPVDVDLSLLLNTYFNDKTGFIVKTTGNAIVIGEKPGRKGTILGQVISKKTKLPLADVNLRINEMEMSLQKTDARGFFHVPTYSTIKELQFSFIGYKKAKINTMDKFFYVIELEEEGETIDDVVITGIYQRKKESFTGSAATYTAKELKMVGNQNVLQSLKTLDPAFQIMESNQFGSDPNRLPNLEINGKSSVVGISNEFGANLNQPLFILDGFESNLAVINDFSMDRIESITILKDATATAIYGSKAANGVVVVETKRPKPGELRINYSANTSFSFADLTDYNLMNAKEKLEFELKSGYYGVFNAIDYQDYEKQYYEVRKEIERGVDSYWLAEPLRTAFVHRQNISAEGGDKNLRYMLTLSYGKQPGVMKLSDRTTTSGNTKLIYRKGNLSFSNSLTLDLITANREPVSFADFANTNPYFRKREEDGHIIKQWQPRAVSFNPLWNFNNNNLNQEKSNGFTNNFEFLWDIQQGLNLRTRIGVVKSTARTEIFRSPFNTEFDNATIQNQGRYSESNGNDVNYNSDLALTFVRTLGSKHMINAVAGARIEQYNSILSLYNASGFIDDEFTNPAFSFGYPEVGVPVYTDSKRRGAGFYLTTGYTYQDKYLFDGTLRSDGSSVYGSDKQFTTIWSTGIGWNMHKERWFGAENLKWLNILKIRASIGNPGNQNFSDYIAMRIYRYNQNNRNPFGTSVILSSDGNPDLKWQKTLNKNVGLELMVFNNRLRIDADYYHKDTDPLLVNINVPSSLGLTSVPENMGRLLTKGFSLTANGALIQKEDFTWRMKLNMSKNKYAYDQLGNALDFMNNDNVSRNLTRYYDGASPTDLWAVQSRGIDPATGREIFVKKNGEQTFTHSYDDEAVVGNSEPKISGVIGTSLYYKGFSASVDIRYRYGGQAFLQTLYDKVENISNDKLRFNQDKRALYDRWQEAGDQASFKAISRFDATPMSSRFVADNNHLIGESFSLGYETNNKNWLKSVGVSSLMARAYMNDIFYLSTILNERGTEYPFARSVSFSLSLGF</sequence>
<keyword evidence="5 7" id="KW-0472">Membrane</keyword>
<feature type="chain" id="PRO_5011961954" evidence="8">
    <location>
        <begin position="25"/>
        <end position="1084"/>
    </location>
</feature>
<evidence type="ECO:0000313" key="11">
    <source>
        <dbReference type="Proteomes" id="UP000190150"/>
    </source>
</evidence>
<dbReference type="InterPro" id="IPR036942">
    <property type="entry name" value="Beta-barrel_TonB_sf"/>
</dbReference>
<dbReference type="InterPro" id="IPR012910">
    <property type="entry name" value="Plug_dom"/>
</dbReference>
<keyword evidence="4 7" id="KW-0812">Transmembrane</keyword>
<dbReference type="InterPro" id="IPR037066">
    <property type="entry name" value="Plug_dom_sf"/>
</dbReference>
<evidence type="ECO:0000313" key="10">
    <source>
        <dbReference type="EMBL" id="SKB38633.1"/>
    </source>
</evidence>
<evidence type="ECO:0000256" key="3">
    <source>
        <dbReference type="ARBA" id="ARBA00022452"/>
    </source>
</evidence>
<keyword evidence="8" id="KW-0732">Signal</keyword>
<dbReference type="STRING" id="1513896.SAMN05660841_00184"/>
<dbReference type="OrthoDB" id="1094723at2"/>
<reference evidence="11" key="1">
    <citation type="submission" date="2017-02" db="EMBL/GenBank/DDBJ databases">
        <authorList>
            <person name="Varghese N."/>
            <person name="Submissions S."/>
        </authorList>
    </citation>
    <scope>NUCLEOTIDE SEQUENCE [LARGE SCALE GENOMIC DNA]</scope>
    <source>
        <strain evidence="11">DSM 24091</strain>
    </source>
</reference>
<protein>
    <submittedName>
        <fullName evidence="10">TonB-linked outer membrane protein, SusC/RagA family</fullName>
    </submittedName>
</protein>
<dbReference type="EMBL" id="FUZF01000001">
    <property type="protein sequence ID" value="SKB38633.1"/>
    <property type="molecule type" value="Genomic_DNA"/>
</dbReference>
<dbReference type="Gene3D" id="2.170.130.10">
    <property type="entry name" value="TonB-dependent receptor, plug domain"/>
    <property type="match status" value="1"/>
</dbReference>
<dbReference type="PROSITE" id="PS52016">
    <property type="entry name" value="TONB_DEPENDENT_REC_3"/>
    <property type="match status" value="1"/>
</dbReference>
<keyword evidence="11" id="KW-1185">Reference proteome</keyword>
<dbReference type="Pfam" id="PF07715">
    <property type="entry name" value="Plug"/>
    <property type="match status" value="1"/>
</dbReference>
<feature type="signal peptide" evidence="8">
    <location>
        <begin position="1"/>
        <end position="24"/>
    </location>
</feature>
<organism evidence="10 11">
    <name type="scientific">Sphingobacterium nematocida</name>
    <dbReference type="NCBI Taxonomy" id="1513896"/>
    <lineage>
        <taxon>Bacteria</taxon>
        <taxon>Pseudomonadati</taxon>
        <taxon>Bacteroidota</taxon>
        <taxon>Sphingobacteriia</taxon>
        <taxon>Sphingobacteriales</taxon>
        <taxon>Sphingobacteriaceae</taxon>
        <taxon>Sphingobacterium</taxon>
    </lineage>
</organism>
<dbReference type="InterPro" id="IPR039426">
    <property type="entry name" value="TonB-dep_rcpt-like"/>
</dbReference>
<dbReference type="InterPro" id="IPR023997">
    <property type="entry name" value="TonB-dep_OMP_SusC/RagA_CS"/>
</dbReference>
<evidence type="ECO:0000256" key="1">
    <source>
        <dbReference type="ARBA" id="ARBA00004571"/>
    </source>
</evidence>
<keyword evidence="3 7" id="KW-1134">Transmembrane beta strand</keyword>
<gene>
    <name evidence="10" type="ORF">SAMN05660841_00184</name>
</gene>
<dbReference type="GO" id="GO:0009279">
    <property type="term" value="C:cell outer membrane"/>
    <property type="evidence" value="ECO:0007669"/>
    <property type="project" value="UniProtKB-SubCell"/>
</dbReference>
<evidence type="ECO:0000256" key="4">
    <source>
        <dbReference type="ARBA" id="ARBA00022692"/>
    </source>
</evidence>
<dbReference type="NCBIfam" id="TIGR04057">
    <property type="entry name" value="SusC_RagA_signa"/>
    <property type="match status" value="1"/>
</dbReference>
<dbReference type="InterPro" id="IPR023996">
    <property type="entry name" value="TonB-dep_OMP_SusC/RagA"/>
</dbReference>
<evidence type="ECO:0000256" key="6">
    <source>
        <dbReference type="ARBA" id="ARBA00023237"/>
    </source>
</evidence>
<evidence type="ECO:0000256" key="5">
    <source>
        <dbReference type="ARBA" id="ARBA00023136"/>
    </source>
</evidence>
<keyword evidence="6 7" id="KW-0998">Cell outer membrane</keyword>
<dbReference type="RefSeq" id="WP_079640543.1">
    <property type="nucleotide sequence ID" value="NZ_FUZF01000001.1"/>
</dbReference>
<evidence type="ECO:0000256" key="7">
    <source>
        <dbReference type="PROSITE-ProRule" id="PRU01360"/>
    </source>
</evidence>
<dbReference type="Gene3D" id="2.40.170.20">
    <property type="entry name" value="TonB-dependent receptor, beta-barrel domain"/>
    <property type="match status" value="1"/>
</dbReference>